<keyword evidence="2" id="KW-1185">Reference proteome</keyword>
<proteinExistence type="predicted"/>
<sequence length="283" mass="32325">MGISCPILEFWVGKDFYTYVTCHGKLANYQDSGNRPIAVPIHKPNKNAGLTTSYRPISLTYITCKLMKSMVLRRLTHRLHTSNLLFVKGLKNMLHDMLKSFAQIGLFADDVVLWCSDVNISKMESQNRPLVNIQEFSDNHKITFNASKSTSHSEIPSLHRAKMNLTWQNPPAHHWYAAKIPGLFLQCRSSRALQTTLIFLLIFWTAGAFPWDSCLRSRPGVRHYYAEKSNGLGVGFPAPRGFGTTTKTTHSLQEVLDLKTSNFVDMLRWLEIFLRKNEAKHKI</sequence>
<name>A0A8X6SHT7_TRICX</name>
<reference evidence="1" key="1">
    <citation type="submission" date="2020-08" db="EMBL/GenBank/DDBJ databases">
        <title>Multicomponent nature underlies the extraordinary mechanical properties of spider dragline silk.</title>
        <authorList>
            <person name="Kono N."/>
            <person name="Nakamura H."/>
            <person name="Mori M."/>
            <person name="Yoshida Y."/>
            <person name="Ohtoshi R."/>
            <person name="Malay A.D."/>
            <person name="Moran D.A.P."/>
            <person name="Tomita M."/>
            <person name="Numata K."/>
            <person name="Arakawa K."/>
        </authorList>
    </citation>
    <scope>NUCLEOTIDE SEQUENCE</scope>
</reference>
<comment type="caution">
    <text evidence="1">The sequence shown here is derived from an EMBL/GenBank/DDBJ whole genome shotgun (WGS) entry which is preliminary data.</text>
</comment>
<protein>
    <recommendedName>
        <fullName evidence="3">Reverse transcriptase domain-containing protein</fullName>
    </recommendedName>
</protein>
<accession>A0A8X6SHT7</accession>
<organism evidence="1 2">
    <name type="scientific">Trichonephila clavipes</name>
    <name type="common">Golden silk orbweaver</name>
    <name type="synonym">Nephila clavipes</name>
    <dbReference type="NCBI Taxonomy" id="2585209"/>
    <lineage>
        <taxon>Eukaryota</taxon>
        <taxon>Metazoa</taxon>
        <taxon>Ecdysozoa</taxon>
        <taxon>Arthropoda</taxon>
        <taxon>Chelicerata</taxon>
        <taxon>Arachnida</taxon>
        <taxon>Araneae</taxon>
        <taxon>Araneomorphae</taxon>
        <taxon>Entelegynae</taxon>
        <taxon>Araneoidea</taxon>
        <taxon>Nephilidae</taxon>
        <taxon>Trichonephila</taxon>
    </lineage>
</organism>
<gene>
    <name evidence="1" type="ORF">TNCV_4959561</name>
</gene>
<dbReference type="Proteomes" id="UP000887159">
    <property type="component" value="Unassembled WGS sequence"/>
</dbReference>
<evidence type="ECO:0000313" key="2">
    <source>
        <dbReference type="Proteomes" id="UP000887159"/>
    </source>
</evidence>
<evidence type="ECO:0008006" key="3">
    <source>
        <dbReference type="Google" id="ProtNLM"/>
    </source>
</evidence>
<evidence type="ECO:0000313" key="1">
    <source>
        <dbReference type="EMBL" id="GFY13586.1"/>
    </source>
</evidence>
<dbReference type="AlphaFoldDB" id="A0A8X6SHT7"/>
<dbReference type="EMBL" id="BMAU01021323">
    <property type="protein sequence ID" value="GFY13586.1"/>
    <property type="molecule type" value="Genomic_DNA"/>
</dbReference>